<evidence type="ECO:0000256" key="4">
    <source>
        <dbReference type="ARBA" id="ARBA00022801"/>
    </source>
</evidence>
<comment type="similarity">
    <text evidence="2">Belongs to the sulfatase family.</text>
</comment>
<name>A0A2G8JSD1_STIJA</name>
<protein>
    <submittedName>
        <fullName evidence="8">Heparan sulfate 6-O endosulfatase</fullName>
    </submittedName>
</protein>
<keyword evidence="5" id="KW-0325">Glycoprotein</keyword>
<dbReference type="InterPro" id="IPR017850">
    <property type="entry name" value="Alkaline_phosphatase_core_sf"/>
</dbReference>
<evidence type="ECO:0000256" key="3">
    <source>
        <dbReference type="ARBA" id="ARBA00022729"/>
    </source>
</evidence>
<gene>
    <name evidence="8" type="ORF">BSL78_24494</name>
</gene>
<dbReference type="AlphaFoldDB" id="A0A2G8JSD1"/>
<feature type="region of interest" description="Disordered" evidence="6">
    <location>
        <begin position="423"/>
        <end position="459"/>
    </location>
</feature>
<keyword evidence="3" id="KW-0732">Signal</keyword>
<keyword evidence="9" id="KW-1185">Reference proteome</keyword>
<dbReference type="GO" id="GO:0008449">
    <property type="term" value="F:N-acetylglucosamine-6-sulfatase activity"/>
    <property type="evidence" value="ECO:0007669"/>
    <property type="project" value="TreeGrafter"/>
</dbReference>
<dbReference type="PANTHER" id="PTHR43108">
    <property type="entry name" value="N-ACETYLGLUCOSAMINE-6-SULFATASE FAMILY MEMBER"/>
    <property type="match status" value="1"/>
</dbReference>
<sequence length="742" mass="85868">MNKTRYHLGSKGANFINAFVTSPMCCPSRSSILTGQYVHNHKVYSNVDSYCVAPHWRRGPERRNFGAFLQAASYRTGYFGKYLNNYDGSYIPPGWTEWAGLIGNSKFYKYAINHNGQVERHGYDYQQDYLPDLIANDSMSFFKVSKRAFPDGPVAMVLSFPSPHGPEDCAPQYTEEFKNNQLHRTPSWNYGPNDDKHWLLQYTQQMTPLEQNFTDAMHRKRLLTLLSVDDAVDKVCRELEAMGELDNTYIIYTSDHGYHLGQFGVLKGKSLPYDFDIRVPFYMRGPAIPQDIEVPNIVLNIDIATTLLDIAGAEIPSYMDGVSLLKLFLPRSNYRVHHKSKRWKYKGDEEWRDSFMVERSRSPEDVERLIQRQLKAGANSITEMCKGEDYQYPCQEGQGKYCEKDETGAWVVRKCVAYQCDCDDEDDESSTERRRDDKRRRHTKRGSSRDNFGKLFRPRRSSARRNAVGGVPMCWVEKKVVKCSKEVLLEDSVIEAQERLVKAHLRLYRRHITDLKHIHKYLKKAKGANLIPFPESSRANRNFSRSGKSGKRKNCMCEELDPSEELPLGQSLQPYRRDRRNTGRRQSRKSGRKSKEKKELKEETGCKDAGMSCFYHDDTHWKTPPLWNDAPVCGCTNNQNNSYWCIRTINNTHNFLYCEYVTGFLEYFDMRPSKDPYQLTNAIRELETNSKTVLSQEVRFLKVCYGFNQCTLNSTGKIAAQSQPVIEPQRIEGLDDENPSSR</sequence>
<evidence type="ECO:0000256" key="2">
    <source>
        <dbReference type="ARBA" id="ARBA00008779"/>
    </source>
</evidence>
<accession>A0A2G8JSD1</accession>
<evidence type="ECO:0000256" key="6">
    <source>
        <dbReference type="SAM" id="MobiDB-lite"/>
    </source>
</evidence>
<feature type="compositionally biased region" description="Polar residues" evidence="6">
    <location>
        <begin position="537"/>
        <end position="547"/>
    </location>
</feature>
<dbReference type="PANTHER" id="PTHR43108:SF16">
    <property type="entry name" value="EXTRACELLULAR SULFATASE SULF-1 HOMOLOG"/>
    <property type="match status" value="1"/>
</dbReference>
<dbReference type="OrthoDB" id="96314at2759"/>
<dbReference type="InterPro" id="IPR000917">
    <property type="entry name" value="Sulfatase_N"/>
</dbReference>
<comment type="caution">
    <text evidence="8">The sequence shown here is derived from an EMBL/GenBank/DDBJ whole genome shotgun (WGS) entry which is preliminary data.</text>
</comment>
<dbReference type="Proteomes" id="UP000230750">
    <property type="component" value="Unassembled WGS sequence"/>
</dbReference>
<dbReference type="STRING" id="307972.A0A2G8JSD1"/>
<dbReference type="InterPro" id="IPR024607">
    <property type="entry name" value="Sulfatase_CS"/>
</dbReference>
<dbReference type="Gene3D" id="3.40.720.10">
    <property type="entry name" value="Alkaline Phosphatase, subunit A"/>
    <property type="match status" value="1"/>
</dbReference>
<evidence type="ECO:0000313" key="9">
    <source>
        <dbReference type="Proteomes" id="UP000230750"/>
    </source>
</evidence>
<evidence type="ECO:0000259" key="7">
    <source>
        <dbReference type="Pfam" id="PF00884"/>
    </source>
</evidence>
<organism evidence="8 9">
    <name type="scientific">Stichopus japonicus</name>
    <name type="common">Sea cucumber</name>
    <dbReference type="NCBI Taxonomy" id="307972"/>
    <lineage>
        <taxon>Eukaryota</taxon>
        <taxon>Metazoa</taxon>
        <taxon>Echinodermata</taxon>
        <taxon>Eleutherozoa</taxon>
        <taxon>Echinozoa</taxon>
        <taxon>Holothuroidea</taxon>
        <taxon>Aspidochirotacea</taxon>
        <taxon>Aspidochirotida</taxon>
        <taxon>Stichopodidae</taxon>
        <taxon>Apostichopus</taxon>
    </lineage>
</organism>
<dbReference type="CDD" id="cd16147">
    <property type="entry name" value="G6S"/>
    <property type="match status" value="1"/>
</dbReference>
<proteinExistence type="inferred from homology"/>
<feature type="domain" description="Sulfatase N-terminal" evidence="7">
    <location>
        <begin position="11"/>
        <end position="313"/>
    </location>
</feature>
<dbReference type="SUPFAM" id="SSF53649">
    <property type="entry name" value="Alkaline phosphatase-like"/>
    <property type="match status" value="1"/>
</dbReference>
<dbReference type="EMBL" id="MRZV01001329">
    <property type="protein sequence ID" value="PIK38672.1"/>
    <property type="molecule type" value="Genomic_DNA"/>
</dbReference>
<evidence type="ECO:0000256" key="1">
    <source>
        <dbReference type="ARBA" id="ARBA00001913"/>
    </source>
</evidence>
<dbReference type="Pfam" id="PF00884">
    <property type="entry name" value="Sulfatase"/>
    <property type="match status" value="1"/>
</dbReference>
<dbReference type="GO" id="GO:0005539">
    <property type="term" value="F:glycosaminoglycan binding"/>
    <property type="evidence" value="ECO:0007669"/>
    <property type="project" value="TreeGrafter"/>
</dbReference>
<reference evidence="8 9" key="1">
    <citation type="journal article" date="2017" name="PLoS Biol.">
        <title>The sea cucumber genome provides insights into morphological evolution and visceral regeneration.</title>
        <authorList>
            <person name="Zhang X."/>
            <person name="Sun L."/>
            <person name="Yuan J."/>
            <person name="Sun Y."/>
            <person name="Gao Y."/>
            <person name="Zhang L."/>
            <person name="Li S."/>
            <person name="Dai H."/>
            <person name="Hamel J.F."/>
            <person name="Liu C."/>
            <person name="Yu Y."/>
            <person name="Liu S."/>
            <person name="Lin W."/>
            <person name="Guo K."/>
            <person name="Jin S."/>
            <person name="Xu P."/>
            <person name="Storey K.B."/>
            <person name="Huan P."/>
            <person name="Zhang T."/>
            <person name="Zhou Y."/>
            <person name="Zhang J."/>
            <person name="Lin C."/>
            <person name="Li X."/>
            <person name="Xing L."/>
            <person name="Huo D."/>
            <person name="Sun M."/>
            <person name="Wang L."/>
            <person name="Mercier A."/>
            <person name="Li F."/>
            <person name="Yang H."/>
            <person name="Xiang J."/>
        </authorList>
    </citation>
    <scope>NUCLEOTIDE SEQUENCE [LARGE SCALE GENOMIC DNA]</scope>
    <source>
        <strain evidence="8">Shaxun</strain>
        <tissue evidence="8">Muscle</tissue>
    </source>
</reference>
<comment type="cofactor">
    <cofactor evidence="1">
        <name>Ca(2+)</name>
        <dbReference type="ChEBI" id="CHEBI:29108"/>
    </cofactor>
</comment>
<evidence type="ECO:0000256" key="5">
    <source>
        <dbReference type="ARBA" id="ARBA00023180"/>
    </source>
</evidence>
<evidence type="ECO:0000313" key="8">
    <source>
        <dbReference type="EMBL" id="PIK38672.1"/>
    </source>
</evidence>
<feature type="region of interest" description="Disordered" evidence="6">
    <location>
        <begin position="566"/>
        <end position="603"/>
    </location>
</feature>
<feature type="compositionally biased region" description="Basic residues" evidence="6">
    <location>
        <begin position="577"/>
        <end position="595"/>
    </location>
</feature>
<feature type="region of interest" description="Disordered" evidence="6">
    <location>
        <begin position="533"/>
        <end position="554"/>
    </location>
</feature>
<feature type="compositionally biased region" description="Basic residues" evidence="6">
    <location>
        <begin position="436"/>
        <end position="446"/>
    </location>
</feature>
<keyword evidence="4" id="KW-0378">Hydrolase</keyword>
<dbReference type="PROSITE" id="PS00523">
    <property type="entry name" value="SULFATASE_1"/>
    <property type="match status" value="1"/>
</dbReference>